<organism evidence="14 15">
    <name type="scientific">Streptomyces solicathayae</name>
    <dbReference type="NCBI Taxonomy" id="3081768"/>
    <lineage>
        <taxon>Bacteria</taxon>
        <taxon>Bacillati</taxon>
        <taxon>Actinomycetota</taxon>
        <taxon>Actinomycetes</taxon>
        <taxon>Kitasatosporales</taxon>
        <taxon>Streptomycetaceae</taxon>
        <taxon>Streptomyces</taxon>
    </lineage>
</organism>
<feature type="active site" description="Proton acceptor" evidence="11">
    <location>
        <position position="1030"/>
    </location>
</feature>
<keyword evidence="7 11" id="KW-0328">Glycosyltransferase</keyword>
<dbReference type="Pfam" id="PF00881">
    <property type="entry name" value="Nitroreductase"/>
    <property type="match status" value="1"/>
</dbReference>
<gene>
    <name evidence="11 14" type="primary">cobT</name>
    <name evidence="14" type="ORF">R2D22_30325</name>
</gene>
<dbReference type="Gene3D" id="3.40.50.10210">
    <property type="match status" value="1"/>
</dbReference>
<dbReference type="InterPro" id="IPR003200">
    <property type="entry name" value="Nict_dMeBzImd_PRibTrfase"/>
</dbReference>
<feature type="compositionally biased region" description="Acidic residues" evidence="12">
    <location>
        <begin position="471"/>
        <end position="483"/>
    </location>
</feature>
<dbReference type="CDD" id="cd02145">
    <property type="entry name" value="BluB"/>
    <property type="match status" value="1"/>
</dbReference>
<dbReference type="InterPro" id="IPR036087">
    <property type="entry name" value="Nict_dMeBzImd_PRibTrfase_sf"/>
</dbReference>
<evidence type="ECO:0000256" key="12">
    <source>
        <dbReference type="SAM" id="MobiDB-lite"/>
    </source>
</evidence>
<evidence type="ECO:0000313" key="14">
    <source>
        <dbReference type="EMBL" id="WOX25447.1"/>
    </source>
</evidence>
<evidence type="ECO:0000256" key="8">
    <source>
        <dbReference type="ARBA" id="ARBA00022679"/>
    </source>
</evidence>
<dbReference type="Proteomes" id="UP001301731">
    <property type="component" value="Chromosome"/>
</dbReference>
<dbReference type="GO" id="GO:0008939">
    <property type="term" value="F:nicotinate-nucleotide-dimethylbenzimidazole phosphoribosyltransferase activity"/>
    <property type="evidence" value="ECO:0007669"/>
    <property type="project" value="UniProtKB-EC"/>
</dbReference>
<keyword evidence="8 11" id="KW-0808">Transferase</keyword>
<dbReference type="InterPro" id="IPR012825">
    <property type="entry name" value="BluB"/>
</dbReference>
<feature type="region of interest" description="Disordered" evidence="12">
    <location>
        <begin position="426"/>
        <end position="450"/>
    </location>
</feature>
<dbReference type="SUPFAM" id="SSF55469">
    <property type="entry name" value="FMN-dependent nitroreductase-like"/>
    <property type="match status" value="1"/>
</dbReference>
<protein>
    <recommendedName>
        <fullName evidence="5 11">Nicotinate-nucleotide--dimethylbenzimidazole phosphoribosyltransferase</fullName>
        <shortName evidence="11">NN:DBI PRT</shortName>
        <ecNumber evidence="4 11">2.4.2.21</ecNumber>
    </recommendedName>
    <alternativeName>
        <fullName evidence="9 11">N(1)-alpha-phosphoribosyltransferase</fullName>
    </alternativeName>
</protein>
<comment type="pathway">
    <text evidence="2 11">Nucleoside biosynthesis; alpha-ribazole biosynthesis; alpha-ribazole from 5,6-dimethylbenzimidazole: step 1/2.</text>
</comment>
<evidence type="ECO:0000256" key="5">
    <source>
        <dbReference type="ARBA" id="ARBA00015486"/>
    </source>
</evidence>
<feature type="region of interest" description="Disordered" evidence="12">
    <location>
        <begin position="1"/>
        <end position="26"/>
    </location>
</feature>
<dbReference type="Gene3D" id="3.40.109.10">
    <property type="entry name" value="NADH Oxidase"/>
    <property type="match status" value="1"/>
</dbReference>
<dbReference type="InterPro" id="IPR017846">
    <property type="entry name" value="Nict_dMeBzImd_PRibTrfase_bact"/>
</dbReference>
<dbReference type="InterPro" id="IPR000415">
    <property type="entry name" value="Nitroreductase-like"/>
</dbReference>
<evidence type="ECO:0000256" key="2">
    <source>
        <dbReference type="ARBA" id="ARBA00005049"/>
    </source>
</evidence>
<reference evidence="14 15" key="1">
    <citation type="submission" date="2023-10" db="EMBL/GenBank/DDBJ databases">
        <title>The genome sequence of Streptomyces sp. HUAS YS2.</title>
        <authorList>
            <person name="Mo P."/>
        </authorList>
    </citation>
    <scope>NUCLEOTIDE SEQUENCE [LARGE SCALE GENOMIC DNA]</scope>
    <source>
        <strain evidence="14 15">HUAS YS2</strain>
    </source>
</reference>
<evidence type="ECO:0000256" key="7">
    <source>
        <dbReference type="ARBA" id="ARBA00022676"/>
    </source>
</evidence>
<proteinExistence type="inferred from homology"/>
<feature type="domain" description="Nitroreductase" evidence="13">
    <location>
        <begin position="505"/>
        <end position="671"/>
    </location>
</feature>
<accession>A0ABZ0M126</accession>
<feature type="region of interest" description="Disordered" evidence="12">
    <location>
        <begin position="118"/>
        <end position="225"/>
    </location>
</feature>
<dbReference type="NCBIfam" id="TIGR03160">
    <property type="entry name" value="cobT_DBIPRT"/>
    <property type="match status" value="1"/>
</dbReference>
<comment type="catalytic activity">
    <reaction evidence="10 11">
        <text>5,6-dimethylbenzimidazole + nicotinate beta-D-ribonucleotide = alpha-ribazole 5'-phosphate + nicotinate + H(+)</text>
        <dbReference type="Rhea" id="RHEA:11196"/>
        <dbReference type="ChEBI" id="CHEBI:15378"/>
        <dbReference type="ChEBI" id="CHEBI:15890"/>
        <dbReference type="ChEBI" id="CHEBI:32544"/>
        <dbReference type="ChEBI" id="CHEBI:57502"/>
        <dbReference type="ChEBI" id="CHEBI:57918"/>
        <dbReference type="EC" id="2.4.2.21"/>
    </reaction>
</comment>
<dbReference type="InterPro" id="IPR029479">
    <property type="entry name" value="Nitroreductase"/>
</dbReference>
<evidence type="ECO:0000313" key="15">
    <source>
        <dbReference type="Proteomes" id="UP001301731"/>
    </source>
</evidence>
<name>A0ABZ0M126_9ACTN</name>
<dbReference type="Gene3D" id="1.10.1610.10">
    <property type="match status" value="1"/>
</dbReference>
<evidence type="ECO:0000256" key="6">
    <source>
        <dbReference type="ARBA" id="ARBA00022573"/>
    </source>
</evidence>
<feature type="compositionally biased region" description="Pro residues" evidence="12">
    <location>
        <begin position="142"/>
        <end position="157"/>
    </location>
</feature>
<dbReference type="RefSeq" id="WP_318107998.1">
    <property type="nucleotide sequence ID" value="NZ_CP137573.1"/>
</dbReference>
<dbReference type="EC" id="2.4.2.21" evidence="4 11"/>
<keyword evidence="15" id="KW-1185">Reference proteome</keyword>
<dbReference type="Pfam" id="PF02277">
    <property type="entry name" value="DBI_PRT"/>
    <property type="match status" value="1"/>
</dbReference>
<evidence type="ECO:0000256" key="9">
    <source>
        <dbReference type="ARBA" id="ARBA00030686"/>
    </source>
</evidence>
<dbReference type="InterPro" id="IPR023195">
    <property type="entry name" value="Nict_dMeBzImd_PRibTrfase_N"/>
</dbReference>
<dbReference type="HAMAP" id="MF_00230">
    <property type="entry name" value="CobT"/>
    <property type="match status" value="1"/>
</dbReference>
<evidence type="ECO:0000256" key="4">
    <source>
        <dbReference type="ARBA" id="ARBA00011991"/>
    </source>
</evidence>
<evidence type="ECO:0000256" key="11">
    <source>
        <dbReference type="HAMAP-Rule" id="MF_00230"/>
    </source>
</evidence>
<comment type="similarity">
    <text evidence="3 11">Belongs to the CobT family.</text>
</comment>
<evidence type="ECO:0000256" key="10">
    <source>
        <dbReference type="ARBA" id="ARBA00047340"/>
    </source>
</evidence>
<dbReference type="NCBIfam" id="TIGR02476">
    <property type="entry name" value="BluB"/>
    <property type="match status" value="1"/>
</dbReference>
<feature type="compositionally biased region" description="Pro residues" evidence="12">
    <location>
        <begin position="178"/>
        <end position="190"/>
    </location>
</feature>
<comment type="function">
    <text evidence="1 11">Catalyzes the synthesis of alpha-ribazole-5'-phosphate from nicotinate mononucleotide (NAMN) and 5,6-dimethylbenzimidazole (DMB).</text>
</comment>
<dbReference type="EMBL" id="CP137573">
    <property type="protein sequence ID" value="WOX25447.1"/>
    <property type="molecule type" value="Genomic_DNA"/>
</dbReference>
<sequence length="1062" mass="109678">MTDTGQVPGEGLPENAGMVEQPGIPAPGAYTFLDPSESAAEDDEILLMPGAQGAWSEHQPGVVPAPPVAVPAPQAMQMGDPLTDPLPDPLTDPLTGPLPVDAQAAYGYDQGVVDTGAHEAAGRDSGSLDLGGVRAPQATAATPPPARRPLHMGPPAPDSTGGVVRSLADRGPAGTPQAPMPTPLQGPPTNGPEYLDIPRDEAAPLPGQRIGEVPQGGVPWTPQAPEAVLPQEPQQGPVAAPAETVVPAQAGEATPSGQFVQVEGMVPTTPHLAPTPPPAPAPVVPEPAPEAPVAVAAAEPVAETPAPEPVPAAEPVAEPIAVEPVAAAPVAPQAVVAEQAPVAPVPAPAQPVVVEPVPAPEPEPVADAVAEPAQAEAPAAEPVVTEPVVAEPVADEPTVQPEPTPEPEPVVEAVAEPVVEPEPVAEAVAEAPQATEAETEPAAPAEPVAEEPAVAVAEAPEAAEIATEVTEVTEEAEPADEEQAASPAAPGYDDAEREAVLRVMRERRDIRNGFRSDPIPHEVLLRVLEAAHTAPSVGHSQPWDFVVIRSAETRRTMHELATRQREAYAKSLPKGRAKQFKELKIEAILDTPVNIVVTADPTRGGRHTLGRHTQPQMAPYSSALAVENLWLAARAEGLGVGWVSFFDEREMVRSLGLPEHLEVVAYLCVGYVDEFPEEPELMQAGWSKRRPLSWVVHEETYGRRALPGEEPHDLLQETVANIRPLDAKALGEAWERQKRMTKPAGALGMLEIISAQLSGLSRMCPPPIPEPAAVAIFAGDHGVHAQGVTAWPQEVTGQMVANFLGGGAVCNAFANQVGAEVCVIDVGVASDLPATPGLLPRKVRPGTGDFTTGLAMTREEVLAAIEVGIETARDLVAAGNKALLTGEMGIANTTASAALISVYTGVDPTEVTGRGTGINDEMHARKVDVVRRALDLHKPDPADPIGVLSAVGGLEHAALVGLILGGASLRTPVILDGVSTGAAALVARAIAPEALAACIAGHRSAEPGHVAALNKLGLRPLVDLDLRLGEGTGALLALPVVQSAARAMHEVATFDSAGVTEK</sequence>
<feature type="region of interest" description="Disordered" evidence="12">
    <location>
        <begin position="468"/>
        <end position="493"/>
    </location>
</feature>
<dbReference type="NCBIfam" id="NF000996">
    <property type="entry name" value="PRK00105.1"/>
    <property type="match status" value="1"/>
</dbReference>
<dbReference type="SUPFAM" id="SSF52733">
    <property type="entry name" value="Nicotinate mononucleotide:5,6-dimethylbenzimidazole phosphoribosyltransferase (CobT)"/>
    <property type="match status" value="1"/>
</dbReference>
<keyword evidence="6 11" id="KW-0169">Cobalamin biosynthesis</keyword>
<evidence type="ECO:0000256" key="1">
    <source>
        <dbReference type="ARBA" id="ARBA00002197"/>
    </source>
</evidence>
<dbReference type="PANTHER" id="PTHR43463:SF1">
    <property type="entry name" value="NICOTINATE-NUCLEOTIDE--DIMETHYLBENZIMIDAZOLE PHOSPHORIBOSYLTRANSFERASE"/>
    <property type="match status" value="1"/>
</dbReference>
<dbReference type="CDD" id="cd02439">
    <property type="entry name" value="DMB-PRT_CobT"/>
    <property type="match status" value="1"/>
</dbReference>
<evidence type="ECO:0000256" key="3">
    <source>
        <dbReference type="ARBA" id="ARBA00007110"/>
    </source>
</evidence>
<dbReference type="PANTHER" id="PTHR43463">
    <property type="entry name" value="NICOTINATE-NUCLEOTIDE--DIMETHYLBENZIMIDAZOLE PHOSPHORIBOSYLTRANSFERASE"/>
    <property type="match status" value="1"/>
</dbReference>
<evidence type="ECO:0000259" key="13">
    <source>
        <dbReference type="Pfam" id="PF00881"/>
    </source>
</evidence>